<evidence type="ECO:0000313" key="2">
    <source>
        <dbReference type="Proteomes" id="UP000018680"/>
    </source>
</evidence>
<dbReference type="Pfam" id="PF10016">
    <property type="entry name" value="DUF2259"/>
    <property type="match status" value="1"/>
</dbReference>
<sequence>METKSHRCSFSIFLLAFILTAGSGHLFAGDIASFMNLGFSPDGSTFMFGQYGIHDDSSKPYAESYIVDVAANEFVPGGTAQFLSDNAAQPGQDGIGALFNLVGMQHEIAQNYEIDHLRSGRLVYLYINGSEPRRQISFRDFNTGNSYTIELVQNVRGGDENPEAAFHINLNSVSTDGTRSAKTIGLPNYYRKGINDYNLKQVLVSPDEQSVIIVVEKILDDEDGRYLRYMVETARLSN</sequence>
<dbReference type="HOGENOM" id="CLU_1219100_0_0_12"/>
<organism evidence="1 2">
    <name type="scientific">Salinispira pacifica</name>
    <dbReference type="NCBI Taxonomy" id="1307761"/>
    <lineage>
        <taxon>Bacteria</taxon>
        <taxon>Pseudomonadati</taxon>
        <taxon>Spirochaetota</taxon>
        <taxon>Spirochaetia</taxon>
        <taxon>Spirochaetales</taxon>
        <taxon>Spirochaetaceae</taxon>
        <taxon>Salinispira</taxon>
    </lineage>
</organism>
<dbReference type="RefSeq" id="WP_024266417.1">
    <property type="nucleotide sequence ID" value="NC_023035.1"/>
</dbReference>
<protein>
    <recommendedName>
        <fullName evidence="3">DUF2259 domain-containing protein</fullName>
    </recommendedName>
</protein>
<dbReference type="eggNOG" id="COG5497">
    <property type="taxonomic scope" value="Bacteria"/>
</dbReference>
<evidence type="ECO:0000313" key="1">
    <source>
        <dbReference type="EMBL" id="AHC13484.1"/>
    </source>
</evidence>
<proteinExistence type="predicted"/>
<dbReference type="STRING" id="1307761.L21SP2_0038"/>
<dbReference type="Proteomes" id="UP000018680">
    <property type="component" value="Chromosome"/>
</dbReference>
<gene>
    <name evidence="1" type="ORF">L21SP2_0038</name>
</gene>
<dbReference type="EMBL" id="CP006939">
    <property type="protein sequence ID" value="AHC13484.1"/>
    <property type="molecule type" value="Genomic_DNA"/>
</dbReference>
<dbReference type="KEGG" id="slr:L21SP2_0038"/>
<name>V5WD40_9SPIO</name>
<evidence type="ECO:0008006" key="3">
    <source>
        <dbReference type="Google" id="ProtNLM"/>
    </source>
</evidence>
<reference evidence="1 2" key="1">
    <citation type="journal article" date="2015" name="Stand. Genomic Sci.">
        <title>Complete genome sequence and description of Salinispira pacifica gen. nov., sp. nov., a novel spirochaete isolated form a hypersaline microbial mat.</title>
        <authorList>
            <person name="Ben Hania W."/>
            <person name="Joseph M."/>
            <person name="Schumann P."/>
            <person name="Bunk B."/>
            <person name="Fiebig A."/>
            <person name="Sproer C."/>
            <person name="Klenk H.P."/>
            <person name="Fardeau M.L."/>
            <person name="Spring S."/>
        </authorList>
    </citation>
    <scope>NUCLEOTIDE SEQUENCE [LARGE SCALE GENOMIC DNA]</scope>
    <source>
        <strain evidence="1 2">L21-RPul-D2</strain>
    </source>
</reference>
<accession>V5WD40</accession>
<dbReference type="InterPro" id="IPR018725">
    <property type="entry name" value="DUF2259_secreted"/>
</dbReference>
<keyword evidence="2" id="KW-1185">Reference proteome</keyword>
<dbReference type="AlphaFoldDB" id="V5WD40"/>